<comment type="caution">
    <text evidence="1">The sequence shown here is derived from an EMBL/GenBank/DDBJ whole genome shotgun (WGS) entry which is preliminary data.</text>
</comment>
<dbReference type="RefSeq" id="WP_126683336.1">
    <property type="nucleotide sequence ID" value="NZ_RYYV01000002.1"/>
</dbReference>
<evidence type="ECO:0000313" key="2">
    <source>
        <dbReference type="Proteomes" id="UP000274358"/>
    </source>
</evidence>
<sequence length="146" mass="16060">MKFTETAPTLPCPSGPPPWLGKIAQDATLEGAVLKRAVHGKDNILALISHARSLYEFQDYTYYGPWGSEFFMESYRASINGVPMECSVIVHMNDAGEADSLLIHHYPLDATLEFSRLMGEKFGDQFANLYLTAAQADGLAKASSKK</sequence>
<accession>A0A432M9L4</accession>
<evidence type="ECO:0000313" key="1">
    <source>
        <dbReference type="EMBL" id="RUL78879.1"/>
    </source>
</evidence>
<name>A0A432M9L4_9GAMM</name>
<reference evidence="1 2" key="1">
    <citation type="submission" date="2018-12" db="EMBL/GenBank/DDBJ databases">
        <title>Dyella dinghuensis sp. nov. DHOA06 and Dyella choica sp. nov. 4M-K27, isolated from forest soil.</title>
        <authorList>
            <person name="Qiu L.-H."/>
            <person name="Gao Z.-H."/>
        </authorList>
    </citation>
    <scope>NUCLEOTIDE SEQUENCE [LARGE SCALE GENOMIC DNA]</scope>
    <source>
        <strain evidence="1 2">4M-K27</strain>
    </source>
</reference>
<dbReference type="EMBL" id="RYYV01000002">
    <property type="protein sequence ID" value="RUL78879.1"/>
    <property type="molecule type" value="Genomic_DNA"/>
</dbReference>
<keyword evidence="2" id="KW-1185">Reference proteome</keyword>
<organism evidence="1 2">
    <name type="scientific">Dyella choica</name>
    <dbReference type="NCBI Taxonomy" id="1927959"/>
    <lineage>
        <taxon>Bacteria</taxon>
        <taxon>Pseudomonadati</taxon>
        <taxon>Pseudomonadota</taxon>
        <taxon>Gammaproteobacteria</taxon>
        <taxon>Lysobacterales</taxon>
        <taxon>Rhodanobacteraceae</taxon>
        <taxon>Dyella</taxon>
    </lineage>
</organism>
<dbReference type="Proteomes" id="UP000274358">
    <property type="component" value="Unassembled WGS sequence"/>
</dbReference>
<dbReference type="AlphaFoldDB" id="A0A432M9L4"/>
<evidence type="ECO:0008006" key="3">
    <source>
        <dbReference type="Google" id="ProtNLM"/>
    </source>
</evidence>
<dbReference type="Gene3D" id="3.10.450.50">
    <property type="match status" value="1"/>
</dbReference>
<proteinExistence type="predicted"/>
<protein>
    <recommendedName>
        <fullName evidence="3">Nuclear transport factor 2 family protein</fullName>
    </recommendedName>
</protein>
<gene>
    <name evidence="1" type="ORF">EKH80_03495</name>
</gene>
<dbReference type="OrthoDB" id="8445722at2"/>